<accession>A0ACB0DXK0</accession>
<reference evidence="1" key="1">
    <citation type="submission" date="2023-05" db="EMBL/GenBank/DDBJ databases">
        <authorList>
            <consortium name="ELIXIR-Norway"/>
        </authorList>
    </citation>
    <scope>NUCLEOTIDE SEQUENCE</scope>
</reference>
<dbReference type="Proteomes" id="UP001162501">
    <property type="component" value="Chromosome 11"/>
</dbReference>
<gene>
    <name evidence="1" type="ORF">MRATA1EN3_LOCUS4081</name>
</gene>
<dbReference type="EMBL" id="OX596095">
    <property type="protein sequence ID" value="CAI9692868.1"/>
    <property type="molecule type" value="Genomic_DNA"/>
</dbReference>
<protein>
    <submittedName>
        <fullName evidence="1">Uncharacterized protein</fullName>
    </submittedName>
</protein>
<evidence type="ECO:0000313" key="2">
    <source>
        <dbReference type="Proteomes" id="UP001162501"/>
    </source>
</evidence>
<name>A0ACB0DXK0_RANTA</name>
<proteinExistence type="predicted"/>
<evidence type="ECO:0000313" key="1">
    <source>
        <dbReference type="EMBL" id="CAI9692868.1"/>
    </source>
</evidence>
<organism evidence="1 2">
    <name type="scientific">Rangifer tarandus platyrhynchus</name>
    <name type="common">Svalbard reindeer</name>
    <dbReference type="NCBI Taxonomy" id="3082113"/>
    <lineage>
        <taxon>Eukaryota</taxon>
        <taxon>Metazoa</taxon>
        <taxon>Chordata</taxon>
        <taxon>Craniata</taxon>
        <taxon>Vertebrata</taxon>
        <taxon>Euteleostomi</taxon>
        <taxon>Mammalia</taxon>
        <taxon>Eutheria</taxon>
        <taxon>Laurasiatheria</taxon>
        <taxon>Artiodactyla</taxon>
        <taxon>Ruminantia</taxon>
        <taxon>Pecora</taxon>
        <taxon>Cervidae</taxon>
        <taxon>Odocoileinae</taxon>
        <taxon>Rangifer</taxon>
    </lineage>
</organism>
<sequence>MLEAEAQALGHSDDGRRGPAQRLPAVDRGDRARQWWTWADQGRGSPQREKDAVECYHIWKMEKACSEASPKLAWAHGAASPELTCSWRSDSSLDRAGVGPLYAHLAQGRPLILKGSHITGRTATAHPALGTGARSRAEPRASAPSSALPEEAGLSHHHL</sequence>